<comment type="subcellular location">
    <subcellularLocation>
        <location evidence="8">Cell membrane</location>
        <topology evidence="8">Peripheral membrane protein</topology>
    </subcellularLocation>
    <subcellularLocation>
        <location evidence="1">Membrane</location>
    </subcellularLocation>
</comment>
<sequence>MLGDSRAAGRPFRAFRARRHSNPHGLQASAVTGGRRLKRAAGKDKRERRVAQNGSEGPLVAGVAGRYALALYELARDERQVDDVAQNLDAFDALYRESADLRRLVKSPAFSAQEQTAAIGALLAKAGITGLAANFIKLSAANRRLFALPDMIRAFREKVREAKGIVRAEVRVAEKPSDAIIEEIKASLREVAKTEVEIDLHVDPSLIGGIVVKMGSRMVDASLRTKLNNIRLAMREAR</sequence>
<evidence type="ECO:0000256" key="2">
    <source>
        <dbReference type="ARBA" id="ARBA00022448"/>
    </source>
</evidence>
<keyword evidence="4 8" id="KW-0406">Ion transport</keyword>
<organism evidence="10 11">
    <name type="scientific">Methylorubrum salsuginis</name>
    <dbReference type="NCBI Taxonomy" id="414703"/>
    <lineage>
        <taxon>Bacteria</taxon>
        <taxon>Pseudomonadati</taxon>
        <taxon>Pseudomonadota</taxon>
        <taxon>Alphaproteobacteria</taxon>
        <taxon>Hyphomicrobiales</taxon>
        <taxon>Methylobacteriaceae</taxon>
        <taxon>Methylorubrum</taxon>
    </lineage>
</organism>
<dbReference type="AlphaFoldDB" id="A0A1I4C610"/>
<dbReference type="EMBL" id="FOSV01000004">
    <property type="protein sequence ID" value="SFK75541.1"/>
    <property type="molecule type" value="Genomic_DNA"/>
</dbReference>
<dbReference type="Pfam" id="PF00213">
    <property type="entry name" value="OSCP"/>
    <property type="match status" value="1"/>
</dbReference>
<dbReference type="PRINTS" id="PR00125">
    <property type="entry name" value="ATPASEDELTA"/>
</dbReference>
<evidence type="ECO:0000256" key="9">
    <source>
        <dbReference type="SAM" id="MobiDB-lite"/>
    </source>
</evidence>
<dbReference type="GO" id="GO:0046933">
    <property type="term" value="F:proton-transporting ATP synthase activity, rotational mechanism"/>
    <property type="evidence" value="ECO:0007669"/>
    <property type="project" value="UniProtKB-UniRule"/>
</dbReference>
<feature type="compositionally biased region" description="Low complexity" evidence="9">
    <location>
        <begin position="1"/>
        <end position="12"/>
    </location>
</feature>
<dbReference type="NCBIfam" id="NF004406">
    <property type="entry name" value="PRK05758.3-2"/>
    <property type="match status" value="1"/>
</dbReference>
<dbReference type="SUPFAM" id="SSF47928">
    <property type="entry name" value="N-terminal domain of the delta subunit of the F1F0-ATP synthase"/>
    <property type="match status" value="1"/>
</dbReference>
<keyword evidence="7 8" id="KW-0066">ATP synthesis</keyword>
<keyword evidence="8" id="KW-1003">Cell membrane</keyword>
<proteinExistence type="inferred from homology"/>
<dbReference type="PROSITE" id="PS00389">
    <property type="entry name" value="ATPASE_DELTA"/>
    <property type="match status" value="1"/>
</dbReference>
<keyword evidence="11" id="KW-1185">Reference proteome</keyword>
<dbReference type="InterPro" id="IPR026015">
    <property type="entry name" value="ATP_synth_OSCP/delta_N_sf"/>
</dbReference>
<dbReference type="PANTHER" id="PTHR11910">
    <property type="entry name" value="ATP SYNTHASE DELTA CHAIN"/>
    <property type="match status" value="1"/>
</dbReference>
<dbReference type="HAMAP" id="MF_01416">
    <property type="entry name" value="ATP_synth_delta_bact"/>
    <property type="match status" value="1"/>
</dbReference>
<feature type="compositionally biased region" description="Basic and acidic residues" evidence="9">
    <location>
        <begin position="41"/>
        <end position="50"/>
    </location>
</feature>
<evidence type="ECO:0000256" key="5">
    <source>
        <dbReference type="ARBA" id="ARBA00023136"/>
    </source>
</evidence>
<keyword evidence="6 8" id="KW-0139">CF(1)</keyword>
<evidence type="ECO:0000313" key="11">
    <source>
        <dbReference type="Proteomes" id="UP000198804"/>
    </source>
</evidence>
<dbReference type="GO" id="GO:0045259">
    <property type="term" value="C:proton-transporting ATP synthase complex"/>
    <property type="evidence" value="ECO:0007669"/>
    <property type="project" value="UniProtKB-KW"/>
</dbReference>
<comment type="similarity">
    <text evidence="8">Belongs to the ATPase delta chain family.</text>
</comment>
<dbReference type="Proteomes" id="UP000198804">
    <property type="component" value="Unassembled WGS sequence"/>
</dbReference>
<keyword evidence="5 8" id="KW-0472">Membrane</keyword>
<evidence type="ECO:0000256" key="4">
    <source>
        <dbReference type="ARBA" id="ARBA00023065"/>
    </source>
</evidence>
<dbReference type="InterPro" id="IPR020781">
    <property type="entry name" value="ATPase_OSCP/d_CS"/>
</dbReference>
<keyword evidence="2 8" id="KW-0813">Transport</keyword>
<comment type="function">
    <text evidence="8">This protein is part of the stalk that links CF(0) to CF(1). It either transmits conformational changes from CF(0) to CF(1) or is implicated in proton conduction.</text>
</comment>
<dbReference type="GO" id="GO:0005886">
    <property type="term" value="C:plasma membrane"/>
    <property type="evidence" value="ECO:0007669"/>
    <property type="project" value="UniProtKB-SubCell"/>
</dbReference>
<dbReference type="Gene3D" id="1.10.520.20">
    <property type="entry name" value="N-terminal domain of the delta subunit of the F1F0-ATP synthase"/>
    <property type="match status" value="1"/>
</dbReference>
<gene>
    <name evidence="8" type="primary">atpH</name>
    <name evidence="10" type="ORF">SAMN04488125_10432</name>
</gene>
<dbReference type="InterPro" id="IPR000711">
    <property type="entry name" value="ATPase_OSCP/dsu"/>
</dbReference>
<evidence type="ECO:0000256" key="6">
    <source>
        <dbReference type="ARBA" id="ARBA00023196"/>
    </source>
</evidence>
<accession>A0A1I4C610</accession>
<evidence type="ECO:0000256" key="1">
    <source>
        <dbReference type="ARBA" id="ARBA00004370"/>
    </source>
</evidence>
<comment type="function">
    <text evidence="8">F(1)F(0) ATP synthase produces ATP from ADP in the presence of a proton or sodium gradient. F-type ATPases consist of two structural domains, F(1) containing the extramembraneous catalytic core and F(0) containing the membrane proton channel, linked together by a central stalk and a peripheral stalk. During catalysis, ATP synthesis in the catalytic domain of F(1) is coupled via a rotary mechanism of the central stalk subunits to proton translocation.</text>
</comment>
<evidence type="ECO:0000256" key="8">
    <source>
        <dbReference type="HAMAP-Rule" id="MF_01416"/>
    </source>
</evidence>
<feature type="region of interest" description="Disordered" evidence="9">
    <location>
        <begin position="1"/>
        <end position="54"/>
    </location>
</feature>
<dbReference type="STRING" id="414703.SAMN04488125_10432"/>
<evidence type="ECO:0000256" key="3">
    <source>
        <dbReference type="ARBA" id="ARBA00022781"/>
    </source>
</evidence>
<reference evidence="11" key="1">
    <citation type="submission" date="2016-10" db="EMBL/GenBank/DDBJ databases">
        <authorList>
            <person name="Varghese N."/>
            <person name="Submissions S."/>
        </authorList>
    </citation>
    <scope>NUCLEOTIDE SEQUENCE [LARGE SCALE GENOMIC DNA]</scope>
    <source>
        <strain evidence="11">CGMCC 1.6474</strain>
    </source>
</reference>
<evidence type="ECO:0000313" key="10">
    <source>
        <dbReference type="EMBL" id="SFK75541.1"/>
    </source>
</evidence>
<protein>
    <recommendedName>
        <fullName evidence="8">ATP synthase subunit delta</fullName>
    </recommendedName>
    <alternativeName>
        <fullName evidence="8">ATP synthase F(1) sector subunit delta</fullName>
    </alternativeName>
    <alternativeName>
        <fullName evidence="8">F-type ATPase subunit delta</fullName>
        <shortName evidence="8">F-ATPase subunit delta</shortName>
    </alternativeName>
</protein>
<keyword evidence="3 8" id="KW-0375">Hydrogen ion transport</keyword>
<evidence type="ECO:0000256" key="7">
    <source>
        <dbReference type="ARBA" id="ARBA00023310"/>
    </source>
</evidence>
<dbReference type="NCBIfam" id="TIGR01145">
    <property type="entry name" value="ATP_synt_delta"/>
    <property type="match status" value="1"/>
</dbReference>
<name>A0A1I4C610_9HYPH</name>
<feature type="compositionally biased region" description="Basic residues" evidence="9">
    <location>
        <begin position="13"/>
        <end position="22"/>
    </location>
</feature>